<dbReference type="Gene3D" id="3.40.50.300">
    <property type="entry name" value="P-loop containing nucleotide triphosphate hydrolases"/>
    <property type="match status" value="1"/>
</dbReference>
<protein>
    <submittedName>
        <fullName evidence="10">Uncharacterized protein</fullName>
    </submittedName>
</protein>
<evidence type="ECO:0000256" key="6">
    <source>
        <dbReference type="ARBA" id="ARBA00022989"/>
    </source>
</evidence>
<dbReference type="PANTHER" id="PTHR14647">
    <property type="entry name" value="GALACTOSE-3-O-SULFOTRANSFERASE"/>
    <property type="match status" value="1"/>
</dbReference>
<dbReference type="EMBL" id="VXIV02001809">
    <property type="protein sequence ID" value="KAF6029587.1"/>
    <property type="molecule type" value="Genomic_DNA"/>
</dbReference>
<dbReference type="GO" id="GO:0000139">
    <property type="term" value="C:Golgi membrane"/>
    <property type="evidence" value="ECO:0007669"/>
    <property type="project" value="UniProtKB-SubCell"/>
</dbReference>
<keyword evidence="9" id="KW-0325">Glycoprotein</keyword>
<keyword evidence="5" id="KW-0735">Signal-anchor</keyword>
<evidence type="ECO:0000256" key="9">
    <source>
        <dbReference type="ARBA" id="ARBA00023180"/>
    </source>
</evidence>
<evidence type="ECO:0000256" key="4">
    <source>
        <dbReference type="ARBA" id="ARBA00022692"/>
    </source>
</evidence>
<keyword evidence="8" id="KW-0472">Membrane</keyword>
<keyword evidence="11" id="KW-1185">Reference proteome</keyword>
<dbReference type="PANTHER" id="PTHR14647:SF87">
    <property type="entry name" value="PUTATIVE-RELATED"/>
    <property type="match status" value="1"/>
</dbReference>
<organism evidence="10 11">
    <name type="scientific">Bugula neritina</name>
    <name type="common">Brown bryozoan</name>
    <name type="synonym">Sertularia neritina</name>
    <dbReference type="NCBI Taxonomy" id="10212"/>
    <lineage>
        <taxon>Eukaryota</taxon>
        <taxon>Metazoa</taxon>
        <taxon>Spiralia</taxon>
        <taxon>Lophotrochozoa</taxon>
        <taxon>Bryozoa</taxon>
        <taxon>Gymnolaemata</taxon>
        <taxon>Cheilostomatida</taxon>
        <taxon>Flustrina</taxon>
        <taxon>Buguloidea</taxon>
        <taxon>Bugulidae</taxon>
        <taxon>Bugula</taxon>
    </lineage>
</organism>
<evidence type="ECO:0000256" key="1">
    <source>
        <dbReference type="ARBA" id="ARBA00004323"/>
    </source>
</evidence>
<sequence>MPSDMRDVHIKARFYTAVAAADPVFDADSADIAKPNEVVADVQEVMTVDETTGPNYTTIFLMNTPSTLASSIQNILLRKAIDSKLKIALPQPNQDIMCFPMIFERSCVMNLNEYPYDMLIHQIRYSRESVTSVLKPNPKKILLLRHPVLYLQASYYDNEWSDYVRGASFRTFIEDHYTRFALTFDYEKNLPYRNIQMFMLGSQPRQSEDRQHVEHKVKYLNKDFDVVMFQEHMMESLVLLKHSLNWKYKDLVTFGTHPHPERYDLRELTADVNRTIIHYNEGWFGYYSNYAL</sequence>
<comment type="caution">
    <text evidence="10">The sequence shown here is derived from an EMBL/GenBank/DDBJ whole genome shotgun (WGS) entry which is preliminary data.</text>
</comment>
<keyword evidence="7" id="KW-0333">Golgi apparatus</keyword>
<name>A0A7J7JUF3_BUGNE</name>
<keyword evidence="4" id="KW-0812">Transmembrane</keyword>
<evidence type="ECO:0000313" key="10">
    <source>
        <dbReference type="EMBL" id="KAF6029587.1"/>
    </source>
</evidence>
<evidence type="ECO:0000256" key="5">
    <source>
        <dbReference type="ARBA" id="ARBA00022968"/>
    </source>
</evidence>
<evidence type="ECO:0000256" key="2">
    <source>
        <dbReference type="ARBA" id="ARBA00008124"/>
    </source>
</evidence>
<evidence type="ECO:0000313" key="11">
    <source>
        <dbReference type="Proteomes" id="UP000593567"/>
    </source>
</evidence>
<accession>A0A7J7JUF3</accession>
<evidence type="ECO:0000256" key="3">
    <source>
        <dbReference type="ARBA" id="ARBA00022679"/>
    </source>
</evidence>
<evidence type="ECO:0000256" key="8">
    <source>
        <dbReference type="ARBA" id="ARBA00023136"/>
    </source>
</evidence>
<proteinExistence type="inferred from homology"/>
<comment type="similarity">
    <text evidence="2">Belongs to the galactose-3-O-sulfotransferase family.</text>
</comment>
<dbReference type="GO" id="GO:0009247">
    <property type="term" value="P:glycolipid biosynthetic process"/>
    <property type="evidence" value="ECO:0007669"/>
    <property type="project" value="InterPro"/>
</dbReference>
<keyword evidence="6" id="KW-1133">Transmembrane helix</keyword>
<gene>
    <name evidence="10" type="ORF">EB796_012156</name>
</gene>
<evidence type="ECO:0000256" key="7">
    <source>
        <dbReference type="ARBA" id="ARBA00023034"/>
    </source>
</evidence>
<dbReference type="AlphaFoldDB" id="A0A7J7JUF3"/>
<dbReference type="Pfam" id="PF06990">
    <property type="entry name" value="Gal-3-0_sulfotr"/>
    <property type="match status" value="1"/>
</dbReference>
<dbReference type="InterPro" id="IPR027417">
    <property type="entry name" value="P-loop_NTPase"/>
</dbReference>
<dbReference type="InterPro" id="IPR009729">
    <property type="entry name" value="Gal-3-0_sulfotransfrase"/>
</dbReference>
<dbReference type="GO" id="GO:0001733">
    <property type="term" value="F:galactosylceramide sulfotransferase activity"/>
    <property type="evidence" value="ECO:0007669"/>
    <property type="project" value="InterPro"/>
</dbReference>
<dbReference type="Proteomes" id="UP000593567">
    <property type="component" value="Unassembled WGS sequence"/>
</dbReference>
<comment type="subcellular location">
    <subcellularLocation>
        <location evidence="1">Golgi apparatus membrane</location>
        <topology evidence="1">Single-pass type II membrane protein</topology>
    </subcellularLocation>
</comment>
<keyword evidence="3" id="KW-0808">Transferase</keyword>
<reference evidence="10" key="1">
    <citation type="submission" date="2020-06" db="EMBL/GenBank/DDBJ databases">
        <title>Draft genome of Bugula neritina, a colonial animal packing powerful symbionts and potential medicines.</title>
        <authorList>
            <person name="Rayko M."/>
        </authorList>
    </citation>
    <scope>NUCLEOTIDE SEQUENCE [LARGE SCALE GENOMIC DNA]</scope>
    <source>
        <strain evidence="10">Kwan_BN1</strain>
    </source>
</reference>